<dbReference type="InterPro" id="IPR000719">
    <property type="entry name" value="Prot_kinase_dom"/>
</dbReference>
<dbReference type="SMART" id="SM00220">
    <property type="entry name" value="S_TKc"/>
    <property type="match status" value="1"/>
</dbReference>
<dbReference type="Pfam" id="PF08238">
    <property type="entry name" value="Sel1"/>
    <property type="match status" value="20"/>
</dbReference>
<dbReference type="InterPro" id="IPR011990">
    <property type="entry name" value="TPR-like_helical_dom_sf"/>
</dbReference>
<name>A0ABR2KTW2_9EUKA</name>
<dbReference type="Gene3D" id="1.10.510.10">
    <property type="entry name" value="Transferase(Phosphotransferase) domain 1"/>
    <property type="match status" value="1"/>
</dbReference>
<keyword evidence="3" id="KW-1185">Reference proteome</keyword>
<dbReference type="PANTHER" id="PTHR43628:SF1">
    <property type="entry name" value="CHITIN SYNTHASE REGULATORY FACTOR 2-RELATED"/>
    <property type="match status" value="1"/>
</dbReference>
<dbReference type="Pfam" id="PF00069">
    <property type="entry name" value="Pkinase"/>
    <property type="match status" value="1"/>
</dbReference>
<dbReference type="PANTHER" id="PTHR43628">
    <property type="entry name" value="ACTIVATOR OF C KINASE PROTEIN 1-RELATED"/>
    <property type="match status" value="1"/>
</dbReference>
<dbReference type="InterPro" id="IPR011009">
    <property type="entry name" value="Kinase-like_dom_sf"/>
</dbReference>
<dbReference type="EMBL" id="JAPFFF010000003">
    <property type="protein sequence ID" value="KAK8894562.1"/>
    <property type="molecule type" value="Genomic_DNA"/>
</dbReference>
<evidence type="ECO:0000313" key="3">
    <source>
        <dbReference type="Proteomes" id="UP001470230"/>
    </source>
</evidence>
<feature type="domain" description="Protein kinase" evidence="1">
    <location>
        <begin position="204"/>
        <end position="463"/>
    </location>
</feature>
<sequence length="1329" mass="154227">MNMIEEFQKIQKFVGNKIELQNKAANEVVKDYNFIHISDPVSFEQKEEESKIYQNIDNSEVIVINQNQKNDQSEEQKYYYIGFEKTIILLEESSLSFLQKLLSSHPTLPICLLTNKDDCFSKSIKNPEIIINEFIKDEIDALSESFYLSNVTKTMRIIWQYIVPCISTYLLKKSYSESSNYRISNYLLNIEKPIETNVIKKDQYADLGNIGNGSSFTCKLIYHILHGKLYVIKNPFGVSSESPKLIKREKENYLRFRHPLLPAFIGTVEETDCIVIEYIYGQTLDNIKQMQLTPYDVFHIICEICLIIKYFHSNNYIYRDLKPNNIIIDKNKTAVLIDLDRLIQYDPSCEHTSDLNKASNNPSFEDDIQCLGNIINFILTETEKIFNITNEMNKAQMYSKIKQISEQCLNIKPKPSISDIIDKIKIQDGNIFYYNIFKLLNYLSEKNQKSRNDMITYYCLGFIYCTGYHVPIDISKSIHYYKLAASKNHVKAYYRLGVIYDAGHHVPVDIEKAIYYYSLASNQNYVEAQFRLGYIYDAGHHVPVDIDKAIHYYSLASNQNYAEAQYMLGDIYDKGRRVSVNINKAIHYYSLASNQNHVKAYYRLGVIYDAGHHVPVDIDKAIYYYSLASNQNYVEAQFRLGYIYDAGHHVPVDIDKAIHYYSLASNQNYAEAQYMLGDIYDKGRRVSVDINKAIHYYTLAANQNHKEALYSLGVIYDTGRQVSVDINKAIHYYTLAANQNNIYAKLRLGSIYFKGHHVPVDINKGIHYYSLAMNQNDEETQHMLEFIYDMKRHIPDGQVPNAFDEASHTFSNFANEMDAEYQYTLGIIYEIGQNVPVDINKAIHHLSLAANQNHVLAQLNLAVIYYQGRYVPIDIDKAIHYLSLAADQNNANAQHILGLIYNEGYHVPIDINKAIHYYSLSANQNYAEAQYRLGAIYEKGQNVPVDINKAIHYYSLAANQNHTEAQYRLGIIYSKNDHASFDIGKAIHYLSLAANQNYAEAQYSLGAIYEKGQNVPVDINKAIHYYSLAANQSHAEALFRLGYNYTDYSSYDIDKAIHYFSLAANQDHAEAQFYLGIIYYFNNISITNMKKSILNIILSSKKGHRAANFAHGFLLLEGNYVKRDIREAVHYLKEASSFNNQFAKNNLGILYKHGFEPDVTQRIGQAIEYFEEAIRQKDDYLSMYNLSHIYFYDQTIKQNFNPLDLLIKSSRKFNESFVLLCLLLIHKFGSDIEQIRAELERREDESNCLFSQVISYIKKHNLFDQKAFDRLYNIYRERDYLYNVVNEPILTSEIRQKDKKTNKPKYPNMKEISQEFYEGFGRDLMQLII</sequence>
<dbReference type="InterPro" id="IPR006597">
    <property type="entry name" value="Sel1-like"/>
</dbReference>
<protein>
    <recommendedName>
        <fullName evidence="1">Protein kinase domain-containing protein</fullName>
    </recommendedName>
</protein>
<organism evidence="2 3">
    <name type="scientific">Tritrichomonas musculus</name>
    <dbReference type="NCBI Taxonomy" id="1915356"/>
    <lineage>
        <taxon>Eukaryota</taxon>
        <taxon>Metamonada</taxon>
        <taxon>Parabasalia</taxon>
        <taxon>Tritrichomonadida</taxon>
        <taxon>Tritrichomonadidae</taxon>
        <taxon>Tritrichomonas</taxon>
    </lineage>
</organism>
<dbReference type="Gene3D" id="1.25.40.10">
    <property type="entry name" value="Tetratricopeptide repeat domain"/>
    <property type="match status" value="5"/>
</dbReference>
<evidence type="ECO:0000259" key="1">
    <source>
        <dbReference type="PROSITE" id="PS50011"/>
    </source>
</evidence>
<gene>
    <name evidence="2" type="ORF">M9Y10_022997</name>
</gene>
<dbReference type="Proteomes" id="UP001470230">
    <property type="component" value="Unassembled WGS sequence"/>
</dbReference>
<dbReference type="PROSITE" id="PS00108">
    <property type="entry name" value="PROTEIN_KINASE_ST"/>
    <property type="match status" value="1"/>
</dbReference>
<dbReference type="SUPFAM" id="SSF81901">
    <property type="entry name" value="HCP-like"/>
    <property type="match status" value="4"/>
</dbReference>
<dbReference type="InterPro" id="IPR052945">
    <property type="entry name" value="Mitotic_Regulator"/>
</dbReference>
<comment type="caution">
    <text evidence="2">The sequence shown here is derived from an EMBL/GenBank/DDBJ whole genome shotgun (WGS) entry which is preliminary data.</text>
</comment>
<proteinExistence type="predicted"/>
<evidence type="ECO:0000313" key="2">
    <source>
        <dbReference type="EMBL" id="KAK8894562.1"/>
    </source>
</evidence>
<accession>A0ABR2KTW2</accession>
<dbReference type="SMART" id="SM00671">
    <property type="entry name" value="SEL1"/>
    <property type="match status" value="19"/>
</dbReference>
<reference evidence="2 3" key="1">
    <citation type="submission" date="2024-04" db="EMBL/GenBank/DDBJ databases">
        <title>Tritrichomonas musculus Genome.</title>
        <authorList>
            <person name="Alves-Ferreira E."/>
            <person name="Grigg M."/>
            <person name="Lorenzi H."/>
            <person name="Galac M."/>
        </authorList>
    </citation>
    <scope>NUCLEOTIDE SEQUENCE [LARGE SCALE GENOMIC DNA]</scope>
    <source>
        <strain evidence="2 3">EAF2021</strain>
    </source>
</reference>
<dbReference type="InterPro" id="IPR008271">
    <property type="entry name" value="Ser/Thr_kinase_AS"/>
</dbReference>
<dbReference type="SUPFAM" id="SSF56112">
    <property type="entry name" value="Protein kinase-like (PK-like)"/>
    <property type="match status" value="1"/>
</dbReference>
<dbReference type="PROSITE" id="PS50011">
    <property type="entry name" value="PROTEIN_KINASE_DOM"/>
    <property type="match status" value="1"/>
</dbReference>